<reference evidence="1" key="1">
    <citation type="submission" date="2023-10" db="EMBL/GenBank/DDBJ databases">
        <authorList>
            <person name="Rodriguez Cubillos JULIANA M."/>
            <person name="De Vega J."/>
        </authorList>
    </citation>
    <scope>NUCLEOTIDE SEQUENCE</scope>
</reference>
<evidence type="ECO:0000313" key="2">
    <source>
        <dbReference type="Proteomes" id="UP001177021"/>
    </source>
</evidence>
<evidence type="ECO:0000313" key="1">
    <source>
        <dbReference type="EMBL" id="CAJ2642867.1"/>
    </source>
</evidence>
<sequence>MLCYMVLMLVCVSLITYLAVNMSFMHVIVVVESCWGFEPLRRSWKLVKGMRRMILLTYFLFGSFQLLVSMSRYDNWVLIFVASPFLAMFSLNNIAIITVLYIYSKEKHVEVANEEFGNGAHLSLIP</sequence>
<dbReference type="Proteomes" id="UP001177021">
    <property type="component" value="Unassembled WGS sequence"/>
</dbReference>
<proteinExistence type="predicted"/>
<comment type="caution">
    <text evidence="1">The sequence shown here is derived from an EMBL/GenBank/DDBJ whole genome shotgun (WGS) entry which is preliminary data.</text>
</comment>
<gene>
    <name evidence="1" type="ORF">MILVUS5_LOCUS12245</name>
</gene>
<keyword evidence="2" id="KW-1185">Reference proteome</keyword>
<name>A0ACB0JGT0_TRIPR</name>
<dbReference type="EMBL" id="CASHSV030000034">
    <property type="protein sequence ID" value="CAJ2642867.1"/>
    <property type="molecule type" value="Genomic_DNA"/>
</dbReference>
<organism evidence="1 2">
    <name type="scientific">Trifolium pratense</name>
    <name type="common">Red clover</name>
    <dbReference type="NCBI Taxonomy" id="57577"/>
    <lineage>
        <taxon>Eukaryota</taxon>
        <taxon>Viridiplantae</taxon>
        <taxon>Streptophyta</taxon>
        <taxon>Embryophyta</taxon>
        <taxon>Tracheophyta</taxon>
        <taxon>Spermatophyta</taxon>
        <taxon>Magnoliopsida</taxon>
        <taxon>eudicotyledons</taxon>
        <taxon>Gunneridae</taxon>
        <taxon>Pentapetalae</taxon>
        <taxon>rosids</taxon>
        <taxon>fabids</taxon>
        <taxon>Fabales</taxon>
        <taxon>Fabaceae</taxon>
        <taxon>Papilionoideae</taxon>
        <taxon>50 kb inversion clade</taxon>
        <taxon>NPAAA clade</taxon>
        <taxon>Hologalegina</taxon>
        <taxon>IRL clade</taxon>
        <taxon>Trifolieae</taxon>
        <taxon>Trifolium</taxon>
    </lineage>
</organism>
<accession>A0ACB0JGT0</accession>
<protein>
    <submittedName>
        <fullName evidence="1">Uncharacterized protein</fullName>
    </submittedName>
</protein>